<gene>
    <name evidence="2" type="ORF">HT99x_015540</name>
    <name evidence="1" type="ORF">HT99x_03132</name>
</gene>
<dbReference type="EMBL" id="LKAJ02000003">
    <property type="protein sequence ID" value="MCS5712852.1"/>
    <property type="molecule type" value="Genomic_DNA"/>
</dbReference>
<name>A0A0Q9YLK1_9GAMM</name>
<dbReference type="OrthoDB" id="5652674at2"/>
<dbReference type="AlphaFoldDB" id="A0A0Q9YLK1"/>
<dbReference type="Proteomes" id="UP000051497">
    <property type="component" value="Unassembled WGS sequence"/>
</dbReference>
<accession>A0A0Q9YLK1</accession>
<dbReference type="SUPFAM" id="SSF46785">
    <property type="entry name" value="Winged helix' DNA-binding domain"/>
    <property type="match status" value="1"/>
</dbReference>
<dbReference type="EMBL" id="LKAJ01000024">
    <property type="protein sequence ID" value="KRG17812.1"/>
    <property type="molecule type" value="Genomic_DNA"/>
</dbReference>
<evidence type="ECO:0000313" key="2">
    <source>
        <dbReference type="EMBL" id="MCS5712852.1"/>
    </source>
</evidence>
<dbReference type="RefSeq" id="WP_075067715.1">
    <property type="nucleotide sequence ID" value="NZ_LKAJ02000003.1"/>
</dbReference>
<evidence type="ECO:0000313" key="1">
    <source>
        <dbReference type="EMBL" id="KRG17812.1"/>
    </source>
</evidence>
<dbReference type="Gene3D" id="1.10.10.10">
    <property type="entry name" value="Winged helix-like DNA-binding domain superfamily/Winged helix DNA-binding domain"/>
    <property type="match status" value="1"/>
</dbReference>
<reference evidence="1" key="1">
    <citation type="submission" date="2015-09" db="EMBL/GenBank/DDBJ databases">
        <title>Draft Genome Sequences of Two Novel Amoeba-resistant Intranuclear Bacteria, Candidatus Berkiella cookevillensis and Candidatus Berkiella aquae.</title>
        <authorList>
            <person name="Mehari Y.T."/>
            <person name="Arivett B.A."/>
            <person name="Farone A.L."/>
            <person name="Gunderson J.H."/>
            <person name="Farone M.B."/>
        </authorList>
    </citation>
    <scope>NUCLEOTIDE SEQUENCE [LARGE SCALE GENOMIC DNA]</scope>
    <source>
        <strain evidence="1">HT99</strain>
    </source>
</reference>
<organism evidence="1">
    <name type="scientific">Candidatus Berkiella aquae</name>
    <dbReference type="NCBI Taxonomy" id="295108"/>
    <lineage>
        <taxon>Bacteria</taxon>
        <taxon>Pseudomonadati</taxon>
        <taxon>Pseudomonadota</taxon>
        <taxon>Gammaproteobacteria</taxon>
        <taxon>Candidatus Berkiellales</taxon>
        <taxon>Candidatus Berkiellaceae</taxon>
        <taxon>Candidatus Berkiella</taxon>
    </lineage>
</organism>
<protein>
    <submittedName>
        <fullName evidence="1">Uncharacterized protein</fullName>
    </submittedName>
</protein>
<comment type="caution">
    <text evidence="1">The sequence shown here is derived from an EMBL/GenBank/DDBJ whole genome shotgun (WGS) entry which is preliminary data.</text>
</comment>
<dbReference type="InterPro" id="IPR036388">
    <property type="entry name" value="WH-like_DNA-bd_sf"/>
</dbReference>
<reference evidence="2" key="3">
    <citation type="submission" date="2021-06" db="EMBL/GenBank/DDBJ databases">
        <title>Genomic Description and Analysis of Intracellular Bacteria, Candidatus Berkiella cookevillensis and Candidatus Berkiella aquae.</title>
        <authorList>
            <person name="Kidane D.T."/>
            <person name="Mehari Y.T."/>
            <person name="Rice F.C."/>
            <person name="Arivett B.A."/>
            <person name="Farone A.L."/>
            <person name="Berk S.G."/>
            <person name="Farone M.B."/>
        </authorList>
    </citation>
    <scope>NUCLEOTIDE SEQUENCE</scope>
    <source>
        <strain evidence="2">HT99</strain>
    </source>
</reference>
<proteinExistence type="predicted"/>
<dbReference type="STRING" id="295108.HT99x_03132"/>
<evidence type="ECO:0000313" key="3">
    <source>
        <dbReference type="Proteomes" id="UP000051497"/>
    </source>
</evidence>
<reference evidence="2" key="2">
    <citation type="journal article" date="2016" name="Genome Announc.">
        <title>Draft Genome Sequences of Two Novel Amoeba-Resistant Intranuclear Bacteria, 'Candidatus Berkiella cookevillensis' and 'Candidatus Berkiella aquae'.</title>
        <authorList>
            <person name="Mehari Y.T."/>
            <person name="Arivett B.A."/>
            <person name="Farone A.L."/>
            <person name="Gunderson J.H."/>
            <person name="Farone M.B."/>
        </authorList>
    </citation>
    <scope>NUCLEOTIDE SEQUENCE</scope>
    <source>
        <strain evidence="2">HT99</strain>
    </source>
</reference>
<keyword evidence="3" id="KW-1185">Reference proteome</keyword>
<dbReference type="InterPro" id="IPR036390">
    <property type="entry name" value="WH_DNA-bd_sf"/>
</dbReference>
<sequence>MPKISDLINQKDKKKKFTRKEYRPWNLSETLSKETTNQQIEPENDVVEEVVEKVLTKVESVIPSKVVGNSIPPSLVKFEKQTDHKEPIANFVKPESIDLTVEDHLIQLSGRQKELLILIIRNLIDNHSLITSPMYAQSLVEKINTSLGTIKNAVRRLEAKGLIKSISKRARGGYYRFEVREEVIQAGQRLFFRP</sequence>